<accession>A0AAX0ZCT4</accession>
<organism evidence="1 4">
    <name type="scientific">Staphylococcus chromogenes</name>
    <name type="common">Staphylococcus hyicus subsp. chromogenes</name>
    <dbReference type="NCBI Taxonomy" id="46126"/>
    <lineage>
        <taxon>Bacteria</taxon>
        <taxon>Bacillati</taxon>
        <taxon>Bacillota</taxon>
        <taxon>Bacilli</taxon>
        <taxon>Bacillales</taxon>
        <taxon>Staphylococcaceae</taxon>
        <taxon>Staphylococcus</taxon>
    </lineage>
</organism>
<dbReference type="Proteomes" id="UP000242144">
    <property type="component" value="Unassembled WGS sequence"/>
</dbReference>
<evidence type="ECO:0000313" key="4">
    <source>
        <dbReference type="Proteomes" id="UP000242144"/>
    </source>
</evidence>
<keyword evidence="3" id="KW-1185">Reference proteome</keyword>
<reference evidence="3 4" key="1">
    <citation type="journal article" date="2016" name="Front. Microbiol.">
        <title>Comprehensive Phylogenetic Analysis of Bovine Non-aureus Staphylococci Species Based on Whole-Genome Sequencing.</title>
        <authorList>
            <person name="Naushad S."/>
            <person name="Barkema H.W."/>
            <person name="Luby C."/>
            <person name="Condas L.A."/>
            <person name="Nobrega D.B."/>
            <person name="Carson D.A."/>
            <person name="De Buck J."/>
        </authorList>
    </citation>
    <scope>NUCLEOTIDE SEQUENCE [LARGE SCALE GENOMIC DNA]</scope>
    <source>
        <strain evidence="1 4">SNUC 105</strain>
        <strain evidence="2 3">SNUC 1363</strain>
    </source>
</reference>
<evidence type="ECO:0000313" key="3">
    <source>
        <dbReference type="Proteomes" id="UP000242008"/>
    </source>
</evidence>
<gene>
    <name evidence="1" type="ORF">BU638_09915</name>
    <name evidence="2" type="ORF">BU676_11725</name>
</gene>
<reference evidence="1" key="2">
    <citation type="submission" date="2018-03" db="EMBL/GenBank/DDBJ databases">
        <authorList>
            <person name="Naushad S."/>
        </authorList>
    </citation>
    <scope>NUCLEOTIDE SEQUENCE</scope>
    <source>
        <strain evidence="1">SNUC 105</strain>
        <strain evidence="2">SNUC 1363</strain>
    </source>
</reference>
<evidence type="ECO:0000313" key="2">
    <source>
        <dbReference type="EMBL" id="PTG67559.1"/>
    </source>
</evidence>
<protein>
    <submittedName>
        <fullName evidence="1">Uncharacterized protein</fullName>
    </submittedName>
</protein>
<evidence type="ECO:0000313" key="1">
    <source>
        <dbReference type="EMBL" id="PTG25857.1"/>
    </source>
</evidence>
<proteinExistence type="predicted"/>
<dbReference type="RefSeq" id="WP_051605013.1">
    <property type="nucleotide sequence ID" value="NZ_JAHCOG010000007.1"/>
</dbReference>
<name>A0AAX0ZCT4_STACR</name>
<dbReference type="AlphaFoldDB" id="A0AAX0ZCT4"/>
<dbReference type="Proteomes" id="UP000242008">
    <property type="component" value="Unassembled WGS sequence"/>
</dbReference>
<comment type="caution">
    <text evidence="1">The sequence shown here is derived from an EMBL/GenBank/DDBJ whole genome shotgun (WGS) entry which is preliminary data.</text>
</comment>
<dbReference type="EMBL" id="PZAO01000046">
    <property type="protein sequence ID" value="PTG67559.1"/>
    <property type="molecule type" value="Genomic_DNA"/>
</dbReference>
<dbReference type="EMBL" id="PZCM01000016">
    <property type="protein sequence ID" value="PTG25857.1"/>
    <property type="molecule type" value="Genomic_DNA"/>
</dbReference>
<sequence>MKHKDGYEQFFEYFNIDTNDLWNFAKESIVTVDIDKAILQWNLIKSAIEEGTEPVIVRNYGLKGVNAGLYLDLYRHIVPNAVIKIDPTNNTYPPKILAKYTGYYKKSGVTQNRISNYQVSHIFERTRNPYSFGAVWNMAYIPKILDPFTGHEATGDLVAEFTGQLQYFFYDKYNVIIEEYNANNEQLLQLSLEYVNSDAFVTGDKSDKEIDDFKKSIEFQFSKLNYSYAVRINLRIRETLPCYV</sequence>